<dbReference type="OrthoDB" id="6057961at2"/>
<dbReference type="AlphaFoldDB" id="A0A5B9Q5Q0"/>
<evidence type="ECO:0000313" key="1">
    <source>
        <dbReference type="EMBL" id="QEG34384.1"/>
    </source>
</evidence>
<reference evidence="1 2" key="1">
    <citation type="submission" date="2019-08" db="EMBL/GenBank/DDBJ databases">
        <title>Deep-cultivation of Planctomycetes and their phenomic and genomic characterization uncovers novel biology.</title>
        <authorList>
            <person name="Wiegand S."/>
            <person name="Jogler M."/>
            <person name="Boedeker C."/>
            <person name="Pinto D."/>
            <person name="Vollmers J."/>
            <person name="Rivas-Marin E."/>
            <person name="Kohn T."/>
            <person name="Peeters S.H."/>
            <person name="Heuer A."/>
            <person name="Rast P."/>
            <person name="Oberbeckmann S."/>
            <person name="Bunk B."/>
            <person name="Jeske O."/>
            <person name="Meyerdierks A."/>
            <person name="Storesund J.E."/>
            <person name="Kallscheuer N."/>
            <person name="Luecker S."/>
            <person name="Lage O.M."/>
            <person name="Pohl T."/>
            <person name="Merkel B.J."/>
            <person name="Hornburger P."/>
            <person name="Mueller R.-W."/>
            <person name="Bruemmer F."/>
            <person name="Labrenz M."/>
            <person name="Spormann A.M."/>
            <person name="Op den Camp H."/>
            <person name="Overmann J."/>
            <person name="Amann R."/>
            <person name="Jetten M.S.M."/>
            <person name="Mascher T."/>
            <person name="Medema M.H."/>
            <person name="Devos D.P."/>
            <person name="Kaster A.-K."/>
            <person name="Ovreas L."/>
            <person name="Rohde M."/>
            <person name="Galperin M.Y."/>
            <person name="Jogler C."/>
        </authorList>
    </citation>
    <scope>NUCLEOTIDE SEQUENCE [LARGE SCALE GENOMIC DNA]</scope>
    <source>
        <strain evidence="1 2">Pr1d</strain>
    </source>
</reference>
<organism evidence="1 2">
    <name type="scientific">Bythopirellula goksoeyrii</name>
    <dbReference type="NCBI Taxonomy" id="1400387"/>
    <lineage>
        <taxon>Bacteria</taxon>
        <taxon>Pseudomonadati</taxon>
        <taxon>Planctomycetota</taxon>
        <taxon>Planctomycetia</taxon>
        <taxon>Pirellulales</taxon>
        <taxon>Lacipirellulaceae</taxon>
        <taxon>Bythopirellula</taxon>
    </lineage>
</organism>
<dbReference type="KEGG" id="bgok:Pr1d_16600"/>
<sequence>MPGTCGAPVGVKRAYATKLAPQLAKDYGKCRRYTPNEVFESANRAGLDIDYICWGYVLFWDQMTFEALHDRMGETCDYAEMHTEIGSVMADAAECVRSAKHIFLLSCR</sequence>
<dbReference type="InterPro" id="IPR046689">
    <property type="entry name" value="DUF6559"/>
</dbReference>
<name>A0A5B9Q5Q0_9BACT</name>
<dbReference type="EMBL" id="CP042913">
    <property type="protein sequence ID" value="QEG34384.1"/>
    <property type="molecule type" value="Genomic_DNA"/>
</dbReference>
<protein>
    <submittedName>
        <fullName evidence="1">Uncharacterized protein</fullName>
    </submittedName>
</protein>
<accession>A0A5B9Q5Q0</accession>
<dbReference type="RefSeq" id="WP_148073044.1">
    <property type="nucleotide sequence ID" value="NZ_CP042913.1"/>
</dbReference>
<gene>
    <name evidence="1" type="ORF">Pr1d_16600</name>
</gene>
<evidence type="ECO:0000313" key="2">
    <source>
        <dbReference type="Proteomes" id="UP000323917"/>
    </source>
</evidence>
<proteinExistence type="predicted"/>
<dbReference type="Pfam" id="PF20196">
    <property type="entry name" value="DUF6559"/>
    <property type="match status" value="1"/>
</dbReference>
<keyword evidence="2" id="KW-1185">Reference proteome</keyword>
<dbReference type="Proteomes" id="UP000323917">
    <property type="component" value="Chromosome"/>
</dbReference>